<evidence type="ECO:0000313" key="1">
    <source>
        <dbReference type="EMBL" id="STS99917.1"/>
    </source>
</evidence>
<dbReference type="EMBL" id="UGKT01000001">
    <property type="protein sequence ID" value="STS99917.1"/>
    <property type="molecule type" value="Genomic_DNA"/>
</dbReference>
<dbReference type="AlphaFoldDB" id="A0A377UPK1"/>
<accession>A0A377UPK1</accession>
<protein>
    <submittedName>
        <fullName evidence="1">Uncharacterized protein</fullName>
    </submittedName>
</protein>
<gene>
    <name evidence="1" type="ORF">NCTC13443_00160</name>
</gene>
<reference evidence="1 2" key="1">
    <citation type="submission" date="2018-06" db="EMBL/GenBank/DDBJ databases">
        <authorList>
            <consortium name="Pathogen Informatics"/>
            <person name="Doyle S."/>
        </authorList>
    </citation>
    <scope>NUCLEOTIDE SEQUENCE [LARGE SCALE GENOMIC DNA]</scope>
    <source>
        <strain evidence="1 2">NCTC13443</strain>
    </source>
</reference>
<sequence>MRWGDHRDIVGSLHTQWQLSLSIWVWTFAGLNDGFDFGSVFSLFSLSSASSSLDKVESRVESLMPDLRRAASNSAAEYARVNEEFFGLKQQACCQVHELLVTNGIDVSVKRVESAVNSYRVGR</sequence>
<evidence type="ECO:0000313" key="2">
    <source>
        <dbReference type="Proteomes" id="UP000255518"/>
    </source>
</evidence>
<name>A0A377UPK1_KLEPN</name>
<organism evidence="1 2">
    <name type="scientific">Klebsiella pneumoniae</name>
    <dbReference type="NCBI Taxonomy" id="573"/>
    <lineage>
        <taxon>Bacteria</taxon>
        <taxon>Pseudomonadati</taxon>
        <taxon>Pseudomonadota</taxon>
        <taxon>Gammaproteobacteria</taxon>
        <taxon>Enterobacterales</taxon>
        <taxon>Enterobacteriaceae</taxon>
        <taxon>Klebsiella/Raoultella group</taxon>
        <taxon>Klebsiella</taxon>
        <taxon>Klebsiella pneumoniae complex</taxon>
    </lineage>
</organism>
<dbReference type="Proteomes" id="UP000255518">
    <property type="component" value="Unassembled WGS sequence"/>
</dbReference>
<proteinExistence type="predicted"/>